<name>S5YJL8_PARAH</name>
<dbReference type="HOGENOM" id="CLU_3186771_0_0_5"/>
<evidence type="ECO:0000313" key="1">
    <source>
        <dbReference type="EMBL" id="AGT11658.1"/>
    </source>
</evidence>
<protein>
    <submittedName>
        <fullName evidence="1">Uncharacterized protein</fullName>
    </submittedName>
</protein>
<sequence length="46" mass="5424">MKLTEAVAELNPLYDFWEAVVAVEFSPFLLGRHHQLEGHGRLIWFR</sequence>
<organism evidence="1 2">
    <name type="scientific">Paracoccus aminophilus JCM 7686</name>
    <dbReference type="NCBI Taxonomy" id="1367847"/>
    <lineage>
        <taxon>Bacteria</taxon>
        <taxon>Pseudomonadati</taxon>
        <taxon>Pseudomonadota</taxon>
        <taxon>Alphaproteobacteria</taxon>
        <taxon>Rhodobacterales</taxon>
        <taxon>Paracoccaceae</taxon>
        <taxon>Paracoccus</taxon>
    </lineage>
</organism>
<keyword evidence="1" id="KW-0614">Plasmid</keyword>
<dbReference type="KEGG" id="pami:JCM7686_pAMI8p158"/>
<dbReference type="AlphaFoldDB" id="S5YJL8"/>
<geneLocation type="plasmid" evidence="1 2">
    <name>pAMI8</name>
</geneLocation>
<evidence type="ECO:0000313" key="2">
    <source>
        <dbReference type="Proteomes" id="UP000015480"/>
    </source>
</evidence>
<gene>
    <name evidence="1" type="ORF">JCM7686_pAMI8p158</name>
</gene>
<dbReference type="Proteomes" id="UP000015480">
    <property type="component" value="Plasmid pAMI8"/>
</dbReference>
<accession>S5YJL8</accession>
<reference evidence="1 2" key="1">
    <citation type="journal article" date="2014" name="BMC Genomics">
        <title>Architecture and functions of a multipartite genome of the methylotrophic bacterium Paracoccus aminophilus JCM 7686, containing primary and secondary chromids.</title>
        <authorList>
            <person name="Dziewit L."/>
            <person name="Czarnecki J."/>
            <person name="Wibberg D."/>
            <person name="Radlinska M."/>
            <person name="Mrozek P."/>
            <person name="Szymczak M."/>
            <person name="Schluter A."/>
            <person name="Puhler A."/>
            <person name="Bartosik D."/>
        </authorList>
    </citation>
    <scope>NUCLEOTIDE SEQUENCE [LARGE SCALE GENOMIC DNA]</scope>
    <source>
        <strain evidence="1">JCM 7686</strain>
        <plasmid evidence="2">Plasmid pAMI8</plasmid>
    </source>
</reference>
<dbReference type="PATRIC" id="fig|1367847.3.peg.4636"/>
<keyword evidence="2" id="KW-1185">Reference proteome</keyword>
<proteinExistence type="predicted"/>
<dbReference type="EMBL" id="CP006655">
    <property type="protein sequence ID" value="AGT11658.1"/>
    <property type="molecule type" value="Genomic_DNA"/>
</dbReference>